<evidence type="ECO:0000313" key="9">
    <source>
        <dbReference type="Proteomes" id="UP001327219"/>
    </source>
</evidence>
<dbReference type="SUPFAM" id="SSF50486">
    <property type="entry name" value="FMT C-terminal domain-like"/>
    <property type="match status" value="1"/>
</dbReference>
<evidence type="ECO:0000256" key="2">
    <source>
        <dbReference type="ARBA" id="ARBA00012261"/>
    </source>
</evidence>
<dbReference type="SUPFAM" id="SSF53328">
    <property type="entry name" value="Formyltransferase"/>
    <property type="match status" value="1"/>
</dbReference>
<keyword evidence="9" id="KW-1185">Reference proteome</keyword>
<evidence type="ECO:0000259" key="7">
    <source>
        <dbReference type="Pfam" id="PF02911"/>
    </source>
</evidence>
<dbReference type="HAMAP" id="MF_00182">
    <property type="entry name" value="Formyl_trans"/>
    <property type="match status" value="1"/>
</dbReference>
<dbReference type="InterPro" id="IPR002376">
    <property type="entry name" value="Formyl_transf_N"/>
</dbReference>
<dbReference type="InterPro" id="IPR036477">
    <property type="entry name" value="Formyl_transf_N_sf"/>
</dbReference>
<keyword evidence="4 5" id="KW-0648">Protein biosynthesis</keyword>
<evidence type="ECO:0000256" key="4">
    <source>
        <dbReference type="ARBA" id="ARBA00022917"/>
    </source>
</evidence>
<feature type="domain" description="Formyl transferase C-terminal" evidence="7">
    <location>
        <begin position="198"/>
        <end position="293"/>
    </location>
</feature>
<evidence type="ECO:0000259" key="6">
    <source>
        <dbReference type="Pfam" id="PF00551"/>
    </source>
</evidence>
<dbReference type="CDD" id="cd08646">
    <property type="entry name" value="FMT_core_Met-tRNA-FMT_N"/>
    <property type="match status" value="1"/>
</dbReference>
<dbReference type="NCBIfam" id="TIGR00460">
    <property type="entry name" value="fmt"/>
    <property type="match status" value="1"/>
</dbReference>
<dbReference type="Gene3D" id="3.40.50.12230">
    <property type="match status" value="1"/>
</dbReference>
<dbReference type="EMBL" id="CP110820">
    <property type="protein sequence ID" value="WPX97223.1"/>
    <property type="molecule type" value="Genomic_DNA"/>
</dbReference>
<dbReference type="InterPro" id="IPR011034">
    <property type="entry name" value="Formyl_transferase-like_C_sf"/>
</dbReference>
<reference evidence="8 9" key="1">
    <citation type="submission" date="2022-11" db="EMBL/GenBank/DDBJ databases">
        <title>Host association and intracellularity evolved multiple times independently in the Rickettsiales.</title>
        <authorList>
            <person name="Castelli M."/>
            <person name="Nardi T."/>
            <person name="Gammuto L."/>
            <person name="Bellinzona G."/>
            <person name="Sabaneyeva E."/>
            <person name="Potekhin A."/>
            <person name="Serra V."/>
            <person name="Petroni G."/>
            <person name="Sassera D."/>
        </authorList>
    </citation>
    <scope>NUCLEOTIDE SEQUENCE [LARGE SCALE GENOMIC DNA]</scope>
    <source>
        <strain evidence="8 9">NDG2</strain>
    </source>
</reference>
<comment type="catalytic activity">
    <reaction evidence="5">
        <text>L-methionyl-tRNA(fMet) + (6R)-10-formyltetrahydrofolate = N-formyl-L-methionyl-tRNA(fMet) + (6S)-5,6,7,8-tetrahydrofolate + H(+)</text>
        <dbReference type="Rhea" id="RHEA:24380"/>
        <dbReference type="Rhea" id="RHEA-COMP:9952"/>
        <dbReference type="Rhea" id="RHEA-COMP:9953"/>
        <dbReference type="ChEBI" id="CHEBI:15378"/>
        <dbReference type="ChEBI" id="CHEBI:57453"/>
        <dbReference type="ChEBI" id="CHEBI:78530"/>
        <dbReference type="ChEBI" id="CHEBI:78844"/>
        <dbReference type="ChEBI" id="CHEBI:195366"/>
        <dbReference type="EC" id="2.1.2.9"/>
    </reaction>
</comment>
<dbReference type="InterPro" id="IPR005794">
    <property type="entry name" value="Fmt"/>
</dbReference>
<evidence type="ECO:0000313" key="8">
    <source>
        <dbReference type="EMBL" id="WPX97223.1"/>
    </source>
</evidence>
<feature type="domain" description="Formyl transferase N-terminal" evidence="6">
    <location>
        <begin position="2"/>
        <end position="174"/>
    </location>
</feature>
<dbReference type="Proteomes" id="UP001327219">
    <property type="component" value="Chromosome"/>
</dbReference>
<evidence type="ECO:0000256" key="1">
    <source>
        <dbReference type="ARBA" id="ARBA00010699"/>
    </source>
</evidence>
<evidence type="ECO:0000256" key="3">
    <source>
        <dbReference type="ARBA" id="ARBA00022679"/>
    </source>
</evidence>
<dbReference type="PANTHER" id="PTHR11138:SF5">
    <property type="entry name" value="METHIONYL-TRNA FORMYLTRANSFERASE, MITOCHONDRIAL"/>
    <property type="match status" value="1"/>
</dbReference>
<sequence length="302" mass="33798">MGSPEFAAPTLLALVSTQHQVIAVYTKPPSYSGRGLQENKSVIHNLAEKFDISVMTPKRLRDSENIEVFRSFAPDIVVVAAYGLIIPKEFLQIPKYGFINVHPSDLPRWRGAAPIQRTIMAGDTKTAICIMQMDEGVDTGDIILRKEILLDDQITAKELHDMCAETGGKMVLETLSLIEQKKVLHKKQSDIGVTYAEKIQSNEEKIDFNLGAIEINCKIRTLSPRPGAYFFYNNEIIKIIKAQVVDLKHDFEPGMVIDDNLSIACKEGVIKPILLQRQGKKMIYTDAFLRGFNIPAGNKVQK</sequence>
<comment type="function">
    <text evidence="5">Attaches a formyl group to the free amino group of methionyl-tRNA(fMet). The formyl group appears to play a dual role in the initiator identity of N-formylmethionyl-tRNA by promoting its recognition by IF2 and preventing the misappropriation of this tRNA by the elongation apparatus.</text>
</comment>
<dbReference type="InterPro" id="IPR005793">
    <property type="entry name" value="Formyl_trans_C"/>
</dbReference>
<dbReference type="InterPro" id="IPR041711">
    <property type="entry name" value="Met-tRNA-FMT_N"/>
</dbReference>
<evidence type="ECO:0000256" key="5">
    <source>
        <dbReference type="HAMAP-Rule" id="MF_00182"/>
    </source>
</evidence>
<comment type="similarity">
    <text evidence="1 5">Belongs to the Fmt family.</text>
</comment>
<feature type="binding site" evidence="5">
    <location>
        <begin position="104"/>
        <end position="107"/>
    </location>
    <ligand>
        <name>(6S)-5,6,7,8-tetrahydrofolate</name>
        <dbReference type="ChEBI" id="CHEBI:57453"/>
    </ligand>
</feature>
<keyword evidence="3 5" id="KW-0808">Transferase</keyword>
<protein>
    <recommendedName>
        <fullName evidence="2 5">Methionyl-tRNA formyltransferase</fullName>
        <ecNumber evidence="2 5">2.1.2.9</ecNumber>
    </recommendedName>
</protein>
<organism evidence="8 9">
    <name type="scientific">Candidatus Bandiella euplotis</name>
    <dbReference type="NCBI Taxonomy" id="1664265"/>
    <lineage>
        <taxon>Bacteria</taxon>
        <taxon>Pseudomonadati</taxon>
        <taxon>Pseudomonadota</taxon>
        <taxon>Alphaproteobacteria</taxon>
        <taxon>Rickettsiales</taxon>
        <taxon>Candidatus Midichloriaceae</taxon>
        <taxon>Candidatus Bandiella</taxon>
    </lineage>
</organism>
<dbReference type="InterPro" id="IPR044135">
    <property type="entry name" value="Met-tRNA-FMT_C"/>
</dbReference>
<dbReference type="CDD" id="cd08704">
    <property type="entry name" value="Met_tRNA_FMT_C"/>
    <property type="match status" value="1"/>
</dbReference>
<dbReference type="Pfam" id="PF00551">
    <property type="entry name" value="Formyl_trans_N"/>
    <property type="match status" value="1"/>
</dbReference>
<dbReference type="PANTHER" id="PTHR11138">
    <property type="entry name" value="METHIONYL-TRNA FORMYLTRANSFERASE"/>
    <property type="match status" value="1"/>
</dbReference>
<gene>
    <name evidence="5" type="primary">fmt</name>
    <name evidence="8" type="ORF">Bandiella_01369</name>
</gene>
<dbReference type="EC" id="2.1.2.9" evidence="2 5"/>
<accession>A0ABZ0UM40</accession>
<proteinExistence type="inferred from homology"/>
<dbReference type="Pfam" id="PF02911">
    <property type="entry name" value="Formyl_trans_C"/>
    <property type="match status" value="1"/>
</dbReference>
<name>A0ABZ0UM40_9RICK</name>